<keyword evidence="9" id="KW-0805">Transcription regulation</keyword>
<keyword evidence="5 13" id="KW-0863">Zinc-finger</keyword>
<proteinExistence type="predicted"/>
<comment type="function">
    <text evidence="12">Putative transcription factor required for axon growth and guidance in the central and peripheral nervous systems. Repels CNS axons away from the midline by promoting the expression of the midline repellent sli and its receptor robo.</text>
</comment>
<reference evidence="17 18" key="1">
    <citation type="submission" date="2024-03" db="EMBL/GenBank/DDBJ databases">
        <title>The genome assembly and annotation of the cricket Gryllus longicercus Weissman &amp; Gray.</title>
        <authorList>
            <person name="Szrajer S."/>
            <person name="Gray D."/>
            <person name="Ylla G."/>
        </authorList>
    </citation>
    <scope>NUCLEOTIDE SEQUENCE [LARGE SCALE GENOMIC DNA]</scope>
    <source>
        <strain evidence="17">DAG 2021-001</strain>
        <tissue evidence="17">Whole body minus gut</tissue>
    </source>
</reference>
<dbReference type="Pfam" id="PF00651">
    <property type="entry name" value="BTB"/>
    <property type="match status" value="1"/>
</dbReference>
<dbReference type="InterPro" id="IPR000210">
    <property type="entry name" value="BTB/POZ_dom"/>
</dbReference>
<dbReference type="GO" id="GO:0000785">
    <property type="term" value="C:chromatin"/>
    <property type="evidence" value="ECO:0007669"/>
    <property type="project" value="UniProtKB-ARBA"/>
</dbReference>
<dbReference type="GO" id="GO:0045467">
    <property type="term" value="P:R7 cell development"/>
    <property type="evidence" value="ECO:0007669"/>
    <property type="project" value="UniProtKB-ARBA"/>
</dbReference>
<dbReference type="EMBL" id="JAZDUA010000062">
    <property type="protein sequence ID" value="KAK7870245.1"/>
    <property type="molecule type" value="Genomic_DNA"/>
</dbReference>
<dbReference type="GO" id="GO:0008270">
    <property type="term" value="F:zinc ion binding"/>
    <property type="evidence" value="ECO:0007669"/>
    <property type="project" value="UniProtKB-KW"/>
</dbReference>
<dbReference type="PANTHER" id="PTHR23110:SF111">
    <property type="entry name" value="LONGITUDINALS LACKING PROTEIN, ISOFORMS F_I_K_T"/>
    <property type="match status" value="1"/>
</dbReference>
<evidence type="ECO:0000256" key="13">
    <source>
        <dbReference type="PROSITE-ProRule" id="PRU00042"/>
    </source>
</evidence>
<comment type="caution">
    <text evidence="17">The sequence shown here is derived from an EMBL/GenBank/DDBJ whole genome shotgun (WGS) entry which is preliminary data.</text>
</comment>
<feature type="region of interest" description="Disordered" evidence="14">
    <location>
        <begin position="115"/>
        <end position="250"/>
    </location>
</feature>
<feature type="domain" description="C2H2-type" evidence="16">
    <location>
        <begin position="422"/>
        <end position="449"/>
    </location>
</feature>
<dbReference type="PROSITE" id="PS50097">
    <property type="entry name" value="BTB"/>
    <property type="match status" value="1"/>
</dbReference>
<keyword evidence="18" id="KW-1185">Reference proteome</keyword>
<evidence type="ECO:0000259" key="15">
    <source>
        <dbReference type="PROSITE" id="PS50097"/>
    </source>
</evidence>
<dbReference type="AlphaFoldDB" id="A0AAN9VXZ0"/>
<dbReference type="PROSITE" id="PS00028">
    <property type="entry name" value="ZINC_FINGER_C2H2_1"/>
    <property type="match status" value="4"/>
</dbReference>
<dbReference type="SMART" id="SM00355">
    <property type="entry name" value="ZnF_C2H2"/>
    <property type="match status" value="4"/>
</dbReference>
<evidence type="ECO:0000256" key="1">
    <source>
        <dbReference type="ARBA" id="ARBA00004123"/>
    </source>
</evidence>
<name>A0AAN9VXZ0_9ORTH</name>
<dbReference type="GO" id="GO:0016199">
    <property type="term" value="P:axon midline choice point recognition"/>
    <property type="evidence" value="ECO:0007669"/>
    <property type="project" value="UniProtKB-ARBA"/>
</dbReference>
<protein>
    <submittedName>
        <fullName evidence="17">Uncharacterized protein</fullName>
    </submittedName>
</protein>
<evidence type="ECO:0000313" key="17">
    <source>
        <dbReference type="EMBL" id="KAK7870245.1"/>
    </source>
</evidence>
<keyword evidence="6" id="KW-0221">Differentiation</keyword>
<dbReference type="GO" id="GO:0048813">
    <property type="term" value="P:dendrite morphogenesis"/>
    <property type="evidence" value="ECO:0007669"/>
    <property type="project" value="UniProtKB-ARBA"/>
</dbReference>
<evidence type="ECO:0000256" key="6">
    <source>
        <dbReference type="ARBA" id="ARBA00022782"/>
    </source>
</evidence>
<evidence type="ECO:0000259" key="16">
    <source>
        <dbReference type="PROSITE" id="PS50157"/>
    </source>
</evidence>
<evidence type="ECO:0000256" key="11">
    <source>
        <dbReference type="ARBA" id="ARBA00023242"/>
    </source>
</evidence>
<evidence type="ECO:0000256" key="2">
    <source>
        <dbReference type="ARBA" id="ARBA00022473"/>
    </source>
</evidence>
<dbReference type="InterPro" id="IPR051095">
    <property type="entry name" value="Dros_DevTransReg"/>
</dbReference>
<evidence type="ECO:0000256" key="4">
    <source>
        <dbReference type="ARBA" id="ARBA00022737"/>
    </source>
</evidence>
<evidence type="ECO:0000256" key="3">
    <source>
        <dbReference type="ARBA" id="ARBA00022723"/>
    </source>
</evidence>
<dbReference type="GO" id="GO:0007464">
    <property type="term" value="P:R3/R4 cell fate commitment"/>
    <property type="evidence" value="ECO:0007669"/>
    <property type="project" value="UniProtKB-ARBA"/>
</dbReference>
<evidence type="ECO:0000256" key="7">
    <source>
        <dbReference type="ARBA" id="ARBA00022833"/>
    </source>
</evidence>
<dbReference type="Pfam" id="PF00096">
    <property type="entry name" value="zf-C2H2"/>
    <property type="match status" value="3"/>
</dbReference>
<feature type="compositionally biased region" description="Low complexity" evidence="14">
    <location>
        <begin position="215"/>
        <end position="230"/>
    </location>
</feature>
<organism evidence="17 18">
    <name type="scientific">Gryllus longicercus</name>
    <dbReference type="NCBI Taxonomy" id="2509291"/>
    <lineage>
        <taxon>Eukaryota</taxon>
        <taxon>Metazoa</taxon>
        <taxon>Ecdysozoa</taxon>
        <taxon>Arthropoda</taxon>
        <taxon>Hexapoda</taxon>
        <taxon>Insecta</taxon>
        <taxon>Pterygota</taxon>
        <taxon>Neoptera</taxon>
        <taxon>Polyneoptera</taxon>
        <taxon>Orthoptera</taxon>
        <taxon>Ensifera</taxon>
        <taxon>Gryllidea</taxon>
        <taxon>Grylloidea</taxon>
        <taxon>Gryllidae</taxon>
        <taxon>Gryllinae</taxon>
        <taxon>Gryllus</taxon>
    </lineage>
</organism>
<dbReference type="Gene3D" id="3.30.710.10">
    <property type="entry name" value="Potassium Channel Kv1.1, Chain A"/>
    <property type="match status" value="1"/>
</dbReference>
<evidence type="ECO:0000313" key="18">
    <source>
        <dbReference type="Proteomes" id="UP001378592"/>
    </source>
</evidence>
<dbReference type="GO" id="GO:0003682">
    <property type="term" value="F:chromatin binding"/>
    <property type="evidence" value="ECO:0007669"/>
    <property type="project" value="UniProtKB-ARBA"/>
</dbReference>
<feature type="domain" description="C2H2-type" evidence="16">
    <location>
        <begin position="366"/>
        <end position="393"/>
    </location>
</feature>
<dbReference type="SUPFAM" id="SSF57667">
    <property type="entry name" value="beta-beta-alpha zinc fingers"/>
    <property type="match status" value="2"/>
</dbReference>
<dbReference type="GO" id="GO:0040029">
    <property type="term" value="P:epigenetic regulation of gene expression"/>
    <property type="evidence" value="ECO:0007669"/>
    <property type="project" value="UniProtKB-ARBA"/>
</dbReference>
<accession>A0AAN9VXZ0</accession>
<dbReference type="SMART" id="SM00225">
    <property type="entry name" value="BTB"/>
    <property type="match status" value="1"/>
</dbReference>
<dbReference type="InterPro" id="IPR011333">
    <property type="entry name" value="SKP1/BTB/POZ_sf"/>
</dbReference>
<keyword evidence="10" id="KW-0804">Transcription</keyword>
<dbReference type="SUPFAM" id="SSF54695">
    <property type="entry name" value="POZ domain"/>
    <property type="match status" value="1"/>
</dbReference>
<evidence type="ECO:0000256" key="10">
    <source>
        <dbReference type="ARBA" id="ARBA00023163"/>
    </source>
</evidence>
<dbReference type="GO" id="GO:0035167">
    <property type="term" value="P:larval lymph gland hemopoiesis"/>
    <property type="evidence" value="ECO:0007669"/>
    <property type="project" value="UniProtKB-ARBA"/>
</dbReference>
<keyword evidence="8" id="KW-0524">Neurogenesis</keyword>
<comment type="subcellular location">
    <subcellularLocation>
        <location evidence="1">Nucleus</location>
    </subcellularLocation>
</comment>
<dbReference type="GO" id="GO:0007526">
    <property type="term" value="P:larval somatic muscle development"/>
    <property type="evidence" value="ECO:0007669"/>
    <property type="project" value="UniProtKB-ARBA"/>
</dbReference>
<dbReference type="CDD" id="cd18315">
    <property type="entry name" value="BTB_POZ_BAB-like"/>
    <property type="match status" value="1"/>
</dbReference>
<dbReference type="PANTHER" id="PTHR23110">
    <property type="entry name" value="BTB DOMAIN TRANSCRIPTION FACTOR"/>
    <property type="match status" value="1"/>
</dbReference>
<evidence type="ECO:0000256" key="12">
    <source>
        <dbReference type="ARBA" id="ARBA00037382"/>
    </source>
</evidence>
<feature type="domain" description="BTB" evidence="15">
    <location>
        <begin position="32"/>
        <end position="97"/>
    </location>
</feature>
<feature type="domain" description="C2H2-type" evidence="16">
    <location>
        <begin position="394"/>
        <end position="421"/>
    </location>
</feature>
<dbReference type="Proteomes" id="UP001378592">
    <property type="component" value="Unassembled WGS sequence"/>
</dbReference>
<keyword evidence="11" id="KW-0539">Nucleus</keyword>
<dbReference type="PROSITE" id="PS50157">
    <property type="entry name" value="ZINC_FINGER_C2H2_2"/>
    <property type="match status" value="4"/>
</dbReference>
<keyword evidence="2" id="KW-0217">Developmental protein</keyword>
<evidence type="ECO:0000256" key="9">
    <source>
        <dbReference type="ARBA" id="ARBA00023015"/>
    </source>
</evidence>
<dbReference type="InterPro" id="IPR013087">
    <property type="entry name" value="Znf_C2H2_type"/>
</dbReference>
<keyword evidence="4" id="KW-0677">Repeat</keyword>
<dbReference type="GO" id="GO:0008406">
    <property type="term" value="P:gonad development"/>
    <property type="evidence" value="ECO:0007669"/>
    <property type="project" value="UniProtKB-ARBA"/>
</dbReference>
<dbReference type="FunFam" id="3.30.160.60:FF:002343">
    <property type="entry name" value="Zinc finger protein 33A"/>
    <property type="match status" value="1"/>
</dbReference>
<keyword evidence="7" id="KW-0862">Zinc</keyword>
<sequence>MHSEQHFSLCWNDHHSTLVAIFENLLESGTLVDCTIAAEGQFLKAHKVVLSACSPYFQLLLSQQNEKHPIIILKDVKFQELKAMIDYIYRGEVKISEERLGDFLEAAESLQIKGLGDGNIRDGLEKAGLTEPPSGNARRGSSSPIPRKRHHHSHTSYTPPHMTHPTHQSHASHQTHETHIGLPSSCDEMPQNPPPMPDAHSQLPGCELPPPCQPSPSSLSTTSSPAVSTPAYNRAPCTPLVPNVHDDGSDMGLKRGLPTQMMLEPKIEYLEKTINDNCVENLTMLYDMDEMTELKSGAQHGTDRTGSNSGRIGREPQLVTRTRRSGLHPHAHARPLRYQCDECSKAFPRASQLKIHRRTHTGERPYKCLSCAAAFMAAGDLKRHIRMHTGERPYHCDVCTAAFKKSGDLKIHKRLHTGERPYQCELCERSFISNSDLHKHKRVHGIPPPGQRARDAATAAAEAAAASSI</sequence>
<dbReference type="FunFam" id="3.30.160.60:FF:000690">
    <property type="entry name" value="Zinc finger protein 354C"/>
    <property type="match status" value="1"/>
</dbReference>
<dbReference type="InterPro" id="IPR036236">
    <property type="entry name" value="Znf_C2H2_sf"/>
</dbReference>
<dbReference type="FunFam" id="3.30.160.60:FF:000512">
    <property type="entry name" value="zinc finger protein 197 isoform X1"/>
    <property type="match status" value="1"/>
</dbReference>
<feature type="domain" description="C2H2-type" evidence="16">
    <location>
        <begin position="338"/>
        <end position="365"/>
    </location>
</feature>
<dbReference type="GO" id="GO:0006357">
    <property type="term" value="P:regulation of transcription by RNA polymerase II"/>
    <property type="evidence" value="ECO:0007669"/>
    <property type="project" value="TreeGrafter"/>
</dbReference>
<evidence type="ECO:0000256" key="5">
    <source>
        <dbReference type="ARBA" id="ARBA00022771"/>
    </source>
</evidence>
<feature type="compositionally biased region" description="Low complexity" evidence="14">
    <location>
        <begin position="155"/>
        <end position="169"/>
    </location>
</feature>
<dbReference type="FunFam" id="3.30.160.60:FF:000072">
    <property type="entry name" value="zinc finger protein 143 isoform X1"/>
    <property type="match status" value="1"/>
</dbReference>
<keyword evidence="3" id="KW-0479">Metal-binding</keyword>
<evidence type="ECO:0000256" key="14">
    <source>
        <dbReference type="SAM" id="MobiDB-lite"/>
    </source>
</evidence>
<dbReference type="GO" id="GO:0045476">
    <property type="term" value="P:nurse cell apoptotic process"/>
    <property type="evidence" value="ECO:0007669"/>
    <property type="project" value="UniProtKB-ARBA"/>
</dbReference>
<evidence type="ECO:0000256" key="8">
    <source>
        <dbReference type="ARBA" id="ARBA00022902"/>
    </source>
</evidence>
<dbReference type="GO" id="GO:0005634">
    <property type="term" value="C:nucleus"/>
    <property type="evidence" value="ECO:0007669"/>
    <property type="project" value="UniProtKB-SubCell"/>
</dbReference>
<dbReference type="Gene3D" id="3.30.160.60">
    <property type="entry name" value="Classic Zinc Finger"/>
    <property type="match status" value="4"/>
</dbReference>
<gene>
    <name evidence="17" type="ORF">R5R35_003513</name>
</gene>